<feature type="compositionally biased region" description="Polar residues" evidence="9">
    <location>
        <begin position="39"/>
        <end position="59"/>
    </location>
</feature>
<keyword evidence="4" id="KW-0963">Cytoplasm</keyword>
<dbReference type="OrthoDB" id="10006023at2759"/>
<dbReference type="SUPFAM" id="SSF48452">
    <property type="entry name" value="TPR-like"/>
    <property type="match status" value="1"/>
</dbReference>
<evidence type="ECO:0000256" key="1">
    <source>
        <dbReference type="ARBA" id="ARBA00004275"/>
    </source>
</evidence>
<protein>
    <submittedName>
        <fullName evidence="10">Uncharacterized protein</fullName>
    </submittedName>
</protein>
<evidence type="ECO:0000256" key="4">
    <source>
        <dbReference type="ARBA" id="ARBA00022490"/>
    </source>
</evidence>
<feature type="repeat" description="TPR" evidence="8">
    <location>
        <begin position="514"/>
        <end position="547"/>
    </location>
</feature>
<evidence type="ECO:0000256" key="5">
    <source>
        <dbReference type="ARBA" id="ARBA00022737"/>
    </source>
</evidence>
<evidence type="ECO:0000256" key="2">
    <source>
        <dbReference type="ARBA" id="ARBA00004496"/>
    </source>
</evidence>
<evidence type="ECO:0000256" key="6">
    <source>
        <dbReference type="ARBA" id="ARBA00022803"/>
    </source>
</evidence>
<comment type="similarity">
    <text evidence="3">Belongs to the peroxisomal targeting signal receptor family.</text>
</comment>
<dbReference type="PANTHER" id="PTHR10130">
    <property type="entry name" value="PEROXISOMAL TARGETING SIGNAL 1 RECEPTOR PEX5"/>
    <property type="match status" value="1"/>
</dbReference>
<feature type="repeat" description="TPR" evidence="8">
    <location>
        <begin position="613"/>
        <end position="646"/>
    </location>
</feature>
<accession>A0A7I8LD24</accession>
<keyword evidence="6 8" id="KW-0802">TPR repeat</keyword>
<evidence type="ECO:0000313" key="10">
    <source>
        <dbReference type="EMBL" id="CAA7407195.1"/>
    </source>
</evidence>
<dbReference type="GO" id="GO:0005052">
    <property type="term" value="F:peroxisome matrix targeting signal-1 binding"/>
    <property type="evidence" value="ECO:0007669"/>
    <property type="project" value="TreeGrafter"/>
</dbReference>
<dbReference type="EMBL" id="LR746276">
    <property type="protein sequence ID" value="CAA7407195.1"/>
    <property type="molecule type" value="Genomic_DNA"/>
</dbReference>
<organism evidence="10 11">
    <name type="scientific">Spirodela intermedia</name>
    <name type="common">Intermediate duckweed</name>
    <dbReference type="NCBI Taxonomy" id="51605"/>
    <lineage>
        <taxon>Eukaryota</taxon>
        <taxon>Viridiplantae</taxon>
        <taxon>Streptophyta</taxon>
        <taxon>Embryophyta</taxon>
        <taxon>Tracheophyta</taxon>
        <taxon>Spermatophyta</taxon>
        <taxon>Magnoliopsida</taxon>
        <taxon>Liliopsida</taxon>
        <taxon>Araceae</taxon>
        <taxon>Lemnoideae</taxon>
        <taxon>Spirodela</taxon>
    </lineage>
</organism>
<dbReference type="PANTHER" id="PTHR10130:SF0">
    <property type="entry name" value="GH08708P"/>
    <property type="match status" value="1"/>
</dbReference>
<dbReference type="GO" id="GO:0005778">
    <property type="term" value="C:peroxisomal membrane"/>
    <property type="evidence" value="ECO:0007669"/>
    <property type="project" value="TreeGrafter"/>
</dbReference>
<dbReference type="Proteomes" id="UP000663760">
    <property type="component" value="Chromosome 13"/>
</dbReference>
<evidence type="ECO:0000256" key="9">
    <source>
        <dbReference type="SAM" id="MobiDB-lite"/>
    </source>
</evidence>
<dbReference type="PROSITE" id="PS50293">
    <property type="entry name" value="TPR_REGION"/>
    <property type="match status" value="2"/>
</dbReference>
<dbReference type="Pfam" id="PF00515">
    <property type="entry name" value="TPR_1"/>
    <property type="match status" value="1"/>
</dbReference>
<dbReference type="InterPro" id="IPR019734">
    <property type="entry name" value="TPR_rpt"/>
</dbReference>
<dbReference type="GO" id="GO:0016560">
    <property type="term" value="P:protein import into peroxisome matrix, docking"/>
    <property type="evidence" value="ECO:0007669"/>
    <property type="project" value="TreeGrafter"/>
</dbReference>
<feature type="repeat" description="TPR" evidence="8">
    <location>
        <begin position="681"/>
        <end position="714"/>
    </location>
</feature>
<evidence type="ECO:0000256" key="7">
    <source>
        <dbReference type="ARBA" id="ARBA00023140"/>
    </source>
</evidence>
<feature type="repeat" description="TPR" evidence="8">
    <location>
        <begin position="647"/>
        <end position="680"/>
    </location>
</feature>
<evidence type="ECO:0000256" key="8">
    <source>
        <dbReference type="PROSITE-ProRule" id="PRU00339"/>
    </source>
</evidence>
<feature type="region of interest" description="Disordered" evidence="9">
    <location>
        <begin position="39"/>
        <end position="61"/>
    </location>
</feature>
<dbReference type="Pfam" id="PF13432">
    <property type="entry name" value="TPR_16"/>
    <property type="match status" value="1"/>
</dbReference>
<reference evidence="10" key="1">
    <citation type="submission" date="2020-02" db="EMBL/GenBank/DDBJ databases">
        <authorList>
            <person name="Scholz U."/>
            <person name="Mascher M."/>
            <person name="Fiebig A."/>
        </authorList>
    </citation>
    <scope>NUCLEOTIDE SEQUENCE</scope>
</reference>
<dbReference type="Gene3D" id="1.25.40.10">
    <property type="entry name" value="Tetratricopeptide repeat domain"/>
    <property type="match status" value="1"/>
</dbReference>
<dbReference type="PROSITE" id="PS50005">
    <property type="entry name" value="TPR"/>
    <property type="match status" value="4"/>
</dbReference>
<evidence type="ECO:0000313" key="11">
    <source>
        <dbReference type="Proteomes" id="UP000663760"/>
    </source>
</evidence>
<dbReference type="GO" id="GO:0005829">
    <property type="term" value="C:cytosol"/>
    <property type="evidence" value="ECO:0007669"/>
    <property type="project" value="TreeGrafter"/>
</dbReference>
<sequence>MAMRDLITGGAACAVPGSSSSSNPMGALANKLLGSSSKAQELTGLPGTSVTVPSSSQGFSPEGPLSMIPGSEFENQQYRQPGSQSSQFLSGFHSAEHGGLEEAWNEVRQPPFLPPPIQGRESQAHFQEFEQIYDRGANSNFQPAWDGPPQRVLSSFLHSFVESGRAGVPFRPAALPVLGLSKGDKQCIRDRSYIMARHMFADKSEEYIHSQVNALLHSLDIDGDERVRGPLHGTMPEFEEYWTESQASRPGMTPGADSWISEFSQHRQENGDPEAWANSFEKIHGANGWASEFEQEQLQMTSVGQMDRAQMLNIEAMEQTRMLAHTLAQNSDPKIQNSKFLQFVSKMSRGELIVDDNQIKPAIGSSGDWAEEYQTQYNAGPDAWANEFAREEVSRGAETWVNEYANEHQETADQWVKDFSRLEVDDWADEFGKQLGEGVMGDRSTENWADSYDSFLGEQQKSDSSKGIYVFSDLNPYVGHADPMKEGHELFRKGLLSEAVLALEAEVLKNPENAEAWRLLGITHAENDDDQQAISSMLRAQEADPRNLEVLLALGVSHTNELEQASALKYLHGWLQNHPKYGSLTSPEQMESLYYADVARLFNEAAQMSPDDADIHIVLGVLYNLSREYDKAIASFKTALKLKPRDYSLWNKLGATQANSVQSADAILAYQQALDLKPNYVRAWANMGISFANQGLYEESIRYYVKALAMNPKADNAWQYLRISLSCASRNDMFDACDSRNLDLLQKEFPL</sequence>
<comment type="subcellular location">
    <subcellularLocation>
        <location evidence="2">Cytoplasm</location>
    </subcellularLocation>
    <subcellularLocation>
        <location evidence="1">Peroxisome</location>
    </subcellularLocation>
</comment>
<gene>
    <name evidence="10" type="ORF">SI8410_13017873</name>
</gene>
<keyword evidence="5" id="KW-0677">Repeat</keyword>
<dbReference type="Pfam" id="PF14559">
    <property type="entry name" value="TPR_19"/>
    <property type="match status" value="1"/>
</dbReference>
<dbReference type="InterPro" id="IPR011990">
    <property type="entry name" value="TPR-like_helical_dom_sf"/>
</dbReference>
<dbReference type="AlphaFoldDB" id="A0A7I8LD24"/>
<keyword evidence="11" id="KW-1185">Reference proteome</keyword>
<dbReference type="SMART" id="SM00028">
    <property type="entry name" value="TPR"/>
    <property type="match status" value="4"/>
</dbReference>
<name>A0A7I8LD24_SPIIN</name>
<proteinExistence type="inferred from homology"/>
<dbReference type="FunFam" id="1.25.40.10:FF:000110">
    <property type="entry name" value="Peroxisome biogenesis protein 5"/>
    <property type="match status" value="1"/>
</dbReference>
<dbReference type="InterPro" id="IPR024111">
    <property type="entry name" value="PEX5/PEX5L"/>
</dbReference>
<keyword evidence="7" id="KW-0576">Peroxisome</keyword>
<evidence type="ECO:0000256" key="3">
    <source>
        <dbReference type="ARBA" id="ARBA00005348"/>
    </source>
</evidence>